<protein>
    <submittedName>
        <fullName evidence="3">Uncharacterized protein</fullName>
    </submittedName>
</protein>
<evidence type="ECO:0000313" key="3">
    <source>
        <dbReference type="EMBL" id="EFK95936.1"/>
    </source>
</evidence>
<feature type="compositionally biased region" description="Polar residues" evidence="1">
    <location>
        <begin position="48"/>
        <end position="61"/>
    </location>
</feature>
<reference evidence="3" key="1">
    <citation type="submission" date="2010-07" db="EMBL/GenBank/DDBJ databases">
        <authorList>
            <consortium name="CONSOLIDER consortium CSD2007-00005"/>
            <person name="Guazzaroni M.-E."/>
            <person name="Richter M."/>
            <person name="Garcia-Salamanca A."/>
            <person name="Yarza P."/>
            <person name="Ferrer M."/>
        </authorList>
    </citation>
    <scope>NUCLEOTIDE SEQUENCE</scope>
</reference>
<accession>D9PKI3</accession>
<dbReference type="AlphaFoldDB" id="D9PKI3"/>
<evidence type="ECO:0000256" key="2">
    <source>
        <dbReference type="SAM" id="Phobius"/>
    </source>
</evidence>
<evidence type="ECO:0000256" key="1">
    <source>
        <dbReference type="SAM" id="MobiDB-lite"/>
    </source>
</evidence>
<feature type="transmembrane region" description="Helical" evidence="2">
    <location>
        <begin position="16"/>
        <end position="38"/>
    </location>
</feature>
<proteinExistence type="predicted"/>
<organism evidence="3">
    <name type="scientific">sediment metagenome</name>
    <dbReference type="NCBI Taxonomy" id="749907"/>
    <lineage>
        <taxon>unclassified sequences</taxon>
        <taxon>metagenomes</taxon>
        <taxon>ecological metagenomes</taxon>
    </lineage>
</organism>
<keyword evidence="2" id="KW-0812">Transmembrane</keyword>
<sequence length="61" mass="6458">MNSAAPHPPPVHIVGWIIWFAILNGLAIMQFLIGGGLPPARTSAKPLRSSNTCPSPQRSSP</sequence>
<gene>
    <name evidence="3" type="ORF">LDC_2050</name>
</gene>
<comment type="caution">
    <text evidence="3">The sequence shown here is derived from an EMBL/GenBank/DDBJ whole genome shotgun (WGS) entry which is preliminary data.</text>
</comment>
<dbReference type="EMBL" id="ADZX01000609">
    <property type="protein sequence ID" value="EFK95936.1"/>
    <property type="molecule type" value="Genomic_DNA"/>
</dbReference>
<name>D9PKI3_9ZZZZ</name>
<keyword evidence="2" id="KW-0472">Membrane</keyword>
<keyword evidence="2" id="KW-1133">Transmembrane helix</keyword>
<feature type="region of interest" description="Disordered" evidence="1">
    <location>
        <begin position="42"/>
        <end position="61"/>
    </location>
</feature>
<reference evidence="3" key="2">
    <citation type="journal article" date="2011" name="Microb. Ecol.">
        <title>Taxonomic and Functional Metagenomic Profiling of the Microbial Community in the Anoxic Sediment of a Sub-saline Shallow Lake (Laguna de Carrizo, Central Spain).</title>
        <authorList>
            <person name="Ferrer M."/>
            <person name="Guazzaroni M.E."/>
            <person name="Richter M."/>
            <person name="Garcia-Salamanca A."/>
            <person name="Yarza P."/>
            <person name="Suarez-Suarez A."/>
            <person name="Solano J."/>
            <person name="Alcaide M."/>
            <person name="van Dillewijn P."/>
            <person name="Molina-Henares M.A."/>
            <person name="Lopez-Cortes N."/>
            <person name="Al-Ramahi Y."/>
            <person name="Guerrero C."/>
            <person name="Acosta A."/>
            <person name="de Eugenio L.I."/>
            <person name="Martinez V."/>
            <person name="Marques S."/>
            <person name="Rojo F."/>
            <person name="Santero E."/>
            <person name="Genilloud O."/>
            <person name="Perez-Perez J."/>
            <person name="Rossello-Mora R."/>
            <person name="Ramos J.L."/>
        </authorList>
    </citation>
    <scope>NUCLEOTIDE SEQUENCE</scope>
</reference>